<evidence type="ECO:0000259" key="7">
    <source>
        <dbReference type="Pfam" id="PF01895"/>
    </source>
</evidence>
<keyword evidence="3 6" id="KW-0812">Transmembrane</keyword>
<dbReference type="RefSeq" id="WP_144990715.1">
    <property type="nucleotide sequence ID" value="NZ_VNJK01000001.1"/>
</dbReference>
<evidence type="ECO:0000256" key="4">
    <source>
        <dbReference type="ARBA" id="ARBA00022989"/>
    </source>
</evidence>
<evidence type="ECO:0000313" key="9">
    <source>
        <dbReference type="Proteomes" id="UP000318102"/>
    </source>
</evidence>
<dbReference type="AlphaFoldDB" id="A0A559J1S8"/>
<keyword evidence="2" id="KW-1003">Cell membrane</keyword>
<dbReference type="InterPro" id="IPR003841">
    <property type="entry name" value="Na/Pi_transpt"/>
</dbReference>
<feature type="domain" description="PhoU" evidence="7">
    <location>
        <begin position="343"/>
        <end position="430"/>
    </location>
</feature>
<dbReference type="GO" id="GO:0005436">
    <property type="term" value="F:sodium:phosphate symporter activity"/>
    <property type="evidence" value="ECO:0007669"/>
    <property type="project" value="InterPro"/>
</dbReference>
<evidence type="ECO:0000256" key="1">
    <source>
        <dbReference type="ARBA" id="ARBA00004651"/>
    </source>
</evidence>
<dbReference type="GO" id="GO:0044341">
    <property type="term" value="P:sodium-dependent phosphate transport"/>
    <property type="evidence" value="ECO:0007669"/>
    <property type="project" value="InterPro"/>
</dbReference>
<comment type="subcellular location">
    <subcellularLocation>
        <location evidence="1">Cell membrane</location>
        <topology evidence="1">Multi-pass membrane protein</topology>
    </subcellularLocation>
</comment>
<feature type="transmembrane region" description="Helical" evidence="6">
    <location>
        <begin position="6"/>
        <end position="25"/>
    </location>
</feature>
<dbReference type="PANTHER" id="PTHR10010:SF46">
    <property type="entry name" value="SODIUM-DEPENDENT PHOSPHATE TRANSPORT PROTEIN 2B"/>
    <property type="match status" value="1"/>
</dbReference>
<feature type="transmembrane region" description="Helical" evidence="6">
    <location>
        <begin position="175"/>
        <end position="201"/>
    </location>
</feature>
<feature type="transmembrane region" description="Helical" evidence="6">
    <location>
        <begin position="110"/>
        <end position="126"/>
    </location>
</feature>
<keyword evidence="9" id="KW-1185">Reference proteome</keyword>
<dbReference type="Gene3D" id="1.20.58.220">
    <property type="entry name" value="Phosphate transport system protein phou homolog 2, domain 2"/>
    <property type="match status" value="1"/>
</dbReference>
<dbReference type="InterPro" id="IPR038078">
    <property type="entry name" value="PhoU-like_sf"/>
</dbReference>
<dbReference type="Pfam" id="PF02690">
    <property type="entry name" value="Na_Pi_cotrans"/>
    <property type="match status" value="2"/>
</dbReference>
<feature type="transmembrane region" description="Helical" evidence="6">
    <location>
        <begin position="46"/>
        <end position="65"/>
    </location>
</feature>
<keyword evidence="4 6" id="KW-1133">Transmembrane helix</keyword>
<evidence type="ECO:0000313" key="8">
    <source>
        <dbReference type="EMBL" id="TVX93840.1"/>
    </source>
</evidence>
<comment type="caution">
    <text evidence="8">The sequence shown here is derived from an EMBL/GenBank/DDBJ whole genome shotgun (WGS) entry which is preliminary data.</text>
</comment>
<evidence type="ECO:0000256" key="3">
    <source>
        <dbReference type="ARBA" id="ARBA00022692"/>
    </source>
</evidence>
<accession>A0A559J1S8</accession>
<organism evidence="8 9">
    <name type="scientific">Paenibacillus agilis</name>
    <dbReference type="NCBI Taxonomy" id="3020863"/>
    <lineage>
        <taxon>Bacteria</taxon>
        <taxon>Bacillati</taxon>
        <taxon>Bacillota</taxon>
        <taxon>Bacilli</taxon>
        <taxon>Bacillales</taxon>
        <taxon>Paenibacillaceae</taxon>
        <taxon>Paenibacillus</taxon>
    </lineage>
</organism>
<dbReference type="SUPFAM" id="SSF109755">
    <property type="entry name" value="PhoU-like"/>
    <property type="match status" value="1"/>
</dbReference>
<dbReference type="Proteomes" id="UP000318102">
    <property type="component" value="Unassembled WGS sequence"/>
</dbReference>
<evidence type="ECO:0000256" key="6">
    <source>
        <dbReference type="SAM" id="Phobius"/>
    </source>
</evidence>
<feature type="domain" description="PhoU" evidence="7">
    <location>
        <begin position="449"/>
        <end position="534"/>
    </location>
</feature>
<feature type="transmembrane region" description="Helical" evidence="6">
    <location>
        <begin position="221"/>
        <end position="238"/>
    </location>
</feature>
<dbReference type="InterPro" id="IPR004633">
    <property type="entry name" value="NaPi_cotrn-rel/YqeW-like"/>
</dbReference>
<feature type="transmembrane region" description="Helical" evidence="6">
    <location>
        <begin position="250"/>
        <end position="271"/>
    </location>
</feature>
<name>A0A559J1S8_9BACL</name>
<dbReference type="OrthoDB" id="9763003at2"/>
<evidence type="ECO:0000256" key="2">
    <source>
        <dbReference type="ARBA" id="ARBA00022475"/>
    </source>
</evidence>
<dbReference type="Pfam" id="PF01895">
    <property type="entry name" value="PhoU"/>
    <property type="match status" value="2"/>
</dbReference>
<feature type="transmembrane region" description="Helical" evidence="6">
    <location>
        <begin position="85"/>
        <end position="103"/>
    </location>
</feature>
<feature type="transmembrane region" description="Helical" evidence="6">
    <location>
        <begin position="291"/>
        <end position="310"/>
    </location>
</feature>
<dbReference type="NCBIfam" id="NF037997">
    <property type="entry name" value="Na_Pi_symport"/>
    <property type="match status" value="1"/>
</dbReference>
<feature type="transmembrane region" description="Helical" evidence="6">
    <location>
        <begin position="132"/>
        <end position="154"/>
    </location>
</feature>
<proteinExistence type="predicted"/>
<dbReference type="InterPro" id="IPR026022">
    <property type="entry name" value="PhoU_dom"/>
</dbReference>
<dbReference type="EMBL" id="VNJK01000001">
    <property type="protein sequence ID" value="TVX93840.1"/>
    <property type="molecule type" value="Genomic_DNA"/>
</dbReference>
<reference evidence="8 9" key="1">
    <citation type="submission" date="2019-07" db="EMBL/GenBank/DDBJ databases">
        <authorList>
            <person name="Kim J."/>
        </authorList>
    </citation>
    <scope>NUCLEOTIDE SEQUENCE [LARGE SCALE GENOMIC DNA]</scope>
    <source>
        <strain evidence="8 9">N4</strain>
    </source>
</reference>
<gene>
    <name evidence="8" type="ORF">FPZ44_12730</name>
</gene>
<evidence type="ECO:0000256" key="5">
    <source>
        <dbReference type="ARBA" id="ARBA00023136"/>
    </source>
</evidence>
<protein>
    <submittedName>
        <fullName evidence="8">Na/Pi cotransporter family protein</fullName>
    </submittedName>
</protein>
<dbReference type="PANTHER" id="PTHR10010">
    <property type="entry name" value="SOLUTE CARRIER FAMILY 34 SODIUM PHOSPHATE , MEMBER 2-RELATED"/>
    <property type="match status" value="1"/>
</dbReference>
<keyword evidence="5 6" id="KW-0472">Membrane</keyword>
<dbReference type="GO" id="GO:0005886">
    <property type="term" value="C:plasma membrane"/>
    <property type="evidence" value="ECO:0007669"/>
    <property type="project" value="UniProtKB-SubCell"/>
</dbReference>
<dbReference type="NCBIfam" id="TIGR00704">
    <property type="entry name" value="NaPi_cotrn_rel"/>
    <property type="match status" value="1"/>
</dbReference>
<sequence>MDWQDIIFKFVGGLGLFLFGIKYMSDGLQKSAGDKMRGLLEKYTSNPILGLLVGVGVTVLIQSSSGTTVMAIGLVNAGLMTLRQAIGVIIGANIGTTMTAFIVGIKIDDYALPIIAVGAIFLFFFSKKKLQYIGQVIFGFGTLFLGLSTMGSGVKPLSSLPAFTDFMIQLQDQPVLALLVGTVFTLIVQSSSATIGILQTIADEGMISLMGALPILFGDNIGTTITAVLASIGATVVAKRTALVHVIFNVVGSIIFMLLLPLVHSVVLWLGEGVNIRMQIAYAHGMFNTTNALLFLPFIPVLAWIVTKVIPGKVQEIEFKAIYLDERLLATPAVAFGQAQHEILRMGQFARETLNDSTNFFFSRDAKVGELALQKEALINELNRKITDYMVKINQQNGLSEGQSEKASGWFQLINDIERIGDHAENIVELSEFSINKKVDLSKEAGAELKEMTILADKTVEKALFSLEHNDAQAAQEVLDYERELDEMEKKFRKNHIHRLNQNQCSGSSGAVYLDILSNLERVGDHSKNIAQFVIHEEELLKK</sequence>